<dbReference type="Gene3D" id="1.10.510.10">
    <property type="entry name" value="Transferase(Phosphotransferase) domain 1"/>
    <property type="match status" value="1"/>
</dbReference>
<dbReference type="InterPro" id="IPR000719">
    <property type="entry name" value="Prot_kinase_dom"/>
</dbReference>
<dbReference type="AlphaFoldDB" id="A0A328DTM9"/>
<keyword evidence="5" id="KW-1185">Reference proteome</keyword>
<evidence type="ECO:0000256" key="2">
    <source>
        <dbReference type="ARBA" id="ARBA00022840"/>
    </source>
</evidence>
<evidence type="ECO:0000313" key="5">
    <source>
        <dbReference type="Proteomes" id="UP000249390"/>
    </source>
</evidence>
<dbReference type="Pfam" id="PF00069">
    <property type="entry name" value="Pkinase"/>
    <property type="match status" value="1"/>
</dbReference>
<evidence type="ECO:0000259" key="3">
    <source>
        <dbReference type="PROSITE" id="PS50011"/>
    </source>
</evidence>
<dbReference type="GO" id="GO:0005886">
    <property type="term" value="C:plasma membrane"/>
    <property type="evidence" value="ECO:0007669"/>
    <property type="project" value="TreeGrafter"/>
</dbReference>
<dbReference type="InterPro" id="IPR011009">
    <property type="entry name" value="Kinase-like_dom_sf"/>
</dbReference>
<reference evidence="4 5" key="1">
    <citation type="submission" date="2018-06" db="EMBL/GenBank/DDBJ databases">
        <title>The Genome of Cuscuta australis (Dodder) Provides Insight into the Evolution of Plant Parasitism.</title>
        <authorList>
            <person name="Liu H."/>
        </authorList>
    </citation>
    <scope>NUCLEOTIDE SEQUENCE [LARGE SCALE GENOMIC DNA]</scope>
    <source>
        <strain evidence="5">cv. Yunnan</strain>
        <tissue evidence="4">Vines</tissue>
    </source>
</reference>
<dbReference type="GO" id="GO:0004672">
    <property type="term" value="F:protein kinase activity"/>
    <property type="evidence" value="ECO:0007669"/>
    <property type="project" value="InterPro"/>
</dbReference>
<proteinExistence type="predicted"/>
<dbReference type="PANTHER" id="PTHR27001:SF931">
    <property type="entry name" value="OS11G0664100 PROTEIN"/>
    <property type="match status" value="1"/>
</dbReference>
<keyword evidence="2" id="KW-0067">ATP-binding</keyword>
<dbReference type="PANTHER" id="PTHR27001">
    <property type="entry name" value="OS01G0253100 PROTEIN"/>
    <property type="match status" value="1"/>
</dbReference>
<comment type="caution">
    <text evidence="4">The sequence shown here is derived from an EMBL/GenBank/DDBJ whole genome shotgun (WGS) entry which is preliminary data.</text>
</comment>
<accession>A0A328DTM9</accession>
<sequence>MEFTAEAVESFLGLTQPGKENEFWITFDGHIGSGYGIPEQPVVIKKSRPNDSECLELKAQFENELKLKSINHTNIVKLVGYAESDTHFYLVYEKIQGRTIDQMIEGQISWKGAIKILTGIASAIRYLQEHPNGPWVHCGLCLSNIVVNENGSPKLLEFRYCVALGERKIGGYEGFKHREENGLASLGTDVFSFGVLGVLLLTKDSKTSFVNKDGAQEPITNLYLDQWRRTLSILPTQFRNPKEAIHISKVIVGCLHKEKLPPIKDIHTQLRELLLLDSLCPLGCD</sequence>
<dbReference type="GO" id="GO:0005524">
    <property type="term" value="F:ATP binding"/>
    <property type="evidence" value="ECO:0007669"/>
    <property type="project" value="UniProtKB-KW"/>
</dbReference>
<organism evidence="4 5">
    <name type="scientific">Cuscuta australis</name>
    <dbReference type="NCBI Taxonomy" id="267555"/>
    <lineage>
        <taxon>Eukaryota</taxon>
        <taxon>Viridiplantae</taxon>
        <taxon>Streptophyta</taxon>
        <taxon>Embryophyta</taxon>
        <taxon>Tracheophyta</taxon>
        <taxon>Spermatophyta</taxon>
        <taxon>Magnoliopsida</taxon>
        <taxon>eudicotyledons</taxon>
        <taxon>Gunneridae</taxon>
        <taxon>Pentapetalae</taxon>
        <taxon>asterids</taxon>
        <taxon>lamiids</taxon>
        <taxon>Solanales</taxon>
        <taxon>Convolvulaceae</taxon>
        <taxon>Cuscuteae</taxon>
        <taxon>Cuscuta</taxon>
        <taxon>Cuscuta subgen. Grammica</taxon>
        <taxon>Cuscuta sect. Cleistogrammica</taxon>
    </lineage>
</organism>
<dbReference type="SUPFAM" id="SSF56112">
    <property type="entry name" value="Protein kinase-like (PK-like)"/>
    <property type="match status" value="1"/>
</dbReference>
<name>A0A328DTM9_9ASTE</name>
<evidence type="ECO:0000313" key="4">
    <source>
        <dbReference type="EMBL" id="RAL49042.1"/>
    </source>
</evidence>
<dbReference type="CDD" id="cd00180">
    <property type="entry name" value="PKc"/>
    <property type="match status" value="1"/>
</dbReference>
<evidence type="ECO:0000256" key="1">
    <source>
        <dbReference type="ARBA" id="ARBA00022741"/>
    </source>
</evidence>
<feature type="domain" description="Protein kinase" evidence="3">
    <location>
        <begin position="1"/>
        <end position="285"/>
    </location>
</feature>
<dbReference type="EMBL" id="NQVE01000097">
    <property type="protein sequence ID" value="RAL49042.1"/>
    <property type="molecule type" value="Genomic_DNA"/>
</dbReference>
<protein>
    <recommendedName>
        <fullName evidence="3">Protein kinase domain-containing protein</fullName>
    </recommendedName>
</protein>
<gene>
    <name evidence="4" type="ORF">DM860_001362</name>
</gene>
<dbReference type="PROSITE" id="PS50011">
    <property type="entry name" value="PROTEIN_KINASE_DOM"/>
    <property type="match status" value="1"/>
</dbReference>
<dbReference type="Proteomes" id="UP000249390">
    <property type="component" value="Unassembled WGS sequence"/>
</dbReference>
<keyword evidence="1" id="KW-0547">Nucleotide-binding</keyword>